<sequence length="127" mass="13763">MYMAQAKTRRFSPTWTWMNVLSVACLVVSLLAAAGAVQGLVTDLKGYKPFKHEARSPSLASNGFSPSPPLPWRRRLAPLEAGGPSAVEQNRRKAAFVSWIRSEGGAGRAATELAAAFAGVLRRRRQP</sequence>
<proteinExistence type="predicted"/>
<reference evidence="1" key="2">
    <citation type="submission" date="2021-12" db="EMBL/GenBank/DDBJ databases">
        <title>Resequencing data analysis of finger millet.</title>
        <authorList>
            <person name="Hatakeyama M."/>
            <person name="Aluri S."/>
            <person name="Balachadran M.T."/>
            <person name="Sivarajan S.R."/>
            <person name="Poveda L."/>
            <person name="Shimizu-Inatsugi R."/>
            <person name="Schlapbach R."/>
            <person name="Sreeman S.M."/>
            <person name="Shimizu K.K."/>
        </authorList>
    </citation>
    <scope>NUCLEOTIDE SEQUENCE</scope>
</reference>
<accession>A0AAV5DJ28</accession>
<name>A0AAV5DJ28_ELECO</name>
<dbReference type="EMBL" id="BQKI01000017">
    <property type="protein sequence ID" value="GJN10339.1"/>
    <property type="molecule type" value="Genomic_DNA"/>
</dbReference>
<evidence type="ECO:0000313" key="1">
    <source>
        <dbReference type="EMBL" id="GJN10339.1"/>
    </source>
</evidence>
<gene>
    <name evidence="1" type="primary">ga28425</name>
    <name evidence="1" type="ORF">PR202_ga28425</name>
</gene>
<reference evidence="1" key="1">
    <citation type="journal article" date="2018" name="DNA Res.">
        <title>Multiple hybrid de novo genome assembly of finger millet, an orphan allotetraploid crop.</title>
        <authorList>
            <person name="Hatakeyama M."/>
            <person name="Aluri S."/>
            <person name="Balachadran M.T."/>
            <person name="Sivarajan S.R."/>
            <person name="Patrignani A."/>
            <person name="Gruter S."/>
            <person name="Poveda L."/>
            <person name="Shimizu-Inatsugi R."/>
            <person name="Baeten J."/>
            <person name="Francoijs K.J."/>
            <person name="Nataraja K.N."/>
            <person name="Reddy Y.A.N."/>
            <person name="Phadnis S."/>
            <person name="Ravikumar R.L."/>
            <person name="Schlapbach R."/>
            <person name="Sreeman S.M."/>
            <person name="Shimizu K.K."/>
        </authorList>
    </citation>
    <scope>NUCLEOTIDE SEQUENCE</scope>
</reference>
<dbReference type="Proteomes" id="UP001054889">
    <property type="component" value="Unassembled WGS sequence"/>
</dbReference>
<keyword evidence="2" id="KW-1185">Reference proteome</keyword>
<dbReference type="AlphaFoldDB" id="A0AAV5DJ28"/>
<comment type="caution">
    <text evidence="1">The sequence shown here is derived from an EMBL/GenBank/DDBJ whole genome shotgun (WGS) entry which is preliminary data.</text>
</comment>
<organism evidence="1 2">
    <name type="scientific">Eleusine coracana subsp. coracana</name>
    <dbReference type="NCBI Taxonomy" id="191504"/>
    <lineage>
        <taxon>Eukaryota</taxon>
        <taxon>Viridiplantae</taxon>
        <taxon>Streptophyta</taxon>
        <taxon>Embryophyta</taxon>
        <taxon>Tracheophyta</taxon>
        <taxon>Spermatophyta</taxon>
        <taxon>Magnoliopsida</taxon>
        <taxon>Liliopsida</taxon>
        <taxon>Poales</taxon>
        <taxon>Poaceae</taxon>
        <taxon>PACMAD clade</taxon>
        <taxon>Chloridoideae</taxon>
        <taxon>Cynodonteae</taxon>
        <taxon>Eleusininae</taxon>
        <taxon>Eleusine</taxon>
    </lineage>
</organism>
<protein>
    <submittedName>
        <fullName evidence="1">Uncharacterized protein</fullName>
    </submittedName>
</protein>
<evidence type="ECO:0000313" key="2">
    <source>
        <dbReference type="Proteomes" id="UP001054889"/>
    </source>
</evidence>
<dbReference type="PROSITE" id="PS51257">
    <property type="entry name" value="PROKAR_LIPOPROTEIN"/>
    <property type="match status" value="1"/>
</dbReference>